<dbReference type="GO" id="GO:0003676">
    <property type="term" value="F:nucleic acid binding"/>
    <property type="evidence" value="ECO:0007669"/>
    <property type="project" value="InterPro"/>
</dbReference>
<dbReference type="AlphaFoldDB" id="A0A815CJW4"/>
<proteinExistence type="predicted"/>
<dbReference type="InterPro" id="IPR052709">
    <property type="entry name" value="Transposase-MT_Hybrid"/>
</dbReference>
<evidence type="ECO:0000313" key="1">
    <source>
        <dbReference type="EMBL" id="CAF1286132.1"/>
    </source>
</evidence>
<gene>
    <name evidence="1" type="ORF">JXQ802_LOCUS28747</name>
</gene>
<keyword evidence="2" id="KW-1185">Reference proteome</keyword>
<reference evidence="1" key="1">
    <citation type="submission" date="2021-02" db="EMBL/GenBank/DDBJ databases">
        <authorList>
            <person name="Nowell W R."/>
        </authorList>
    </citation>
    <scope>NUCLEOTIDE SEQUENCE</scope>
</reference>
<dbReference type="Proteomes" id="UP000663870">
    <property type="component" value="Unassembled WGS sequence"/>
</dbReference>
<dbReference type="PANTHER" id="PTHR46060">
    <property type="entry name" value="MARINER MOS1 TRANSPOSASE-LIKE PROTEIN"/>
    <property type="match status" value="1"/>
</dbReference>
<dbReference type="InterPro" id="IPR001888">
    <property type="entry name" value="Transposase_1"/>
</dbReference>
<dbReference type="EMBL" id="CAJNOL010001094">
    <property type="protein sequence ID" value="CAF1286132.1"/>
    <property type="molecule type" value="Genomic_DNA"/>
</dbReference>
<dbReference type="Pfam" id="PF01359">
    <property type="entry name" value="Transposase_1"/>
    <property type="match status" value="1"/>
</dbReference>
<dbReference type="PANTHER" id="PTHR46060:SF1">
    <property type="entry name" value="MARINER MOS1 TRANSPOSASE-LIKE PROTEIN"/>
    <property type="match status" value="1"/>
</dbReference>
<protein>
    <recommendedName>
        <fullName evidence="3">Transposase</fullName>
    </recommendedName>
</protein>
<dbReference type="Gene3D" id="3.30.420.10">
    <property type="entry name" value="Ribonuclease H-like superfamily/Ribonuclease H"/>
    <property type="match status" value="1"/>
</dbReference>
<dbReference type="InterPro" id="IPR036397">
    <property type="entry name" value="RNaseH_sf"/>
</dbReference>
<evidence type="ECO:0000313" key="2">
    <source>
        <dbReference type="Proteomes" id="UP000663870"/>
    </source>
</evidence>
<comment type="caution">
    <text evidence="1">The sequence shown here is derived from an EMBL/GenBank/DDBJ whole genome shotgun (WGS) entry which is preliminary data.</text>
</comment>
<organism evidence="1 2">
    <name type="scientific">Rotaria sordida</name>
    <dbReference type="NCBI Taxonomy" id="392033"/>
    <lineage>
        <taxon>Eukaryota</taxon>
        <taxon>Metazoa</taxon>
        <taxon>Spiralia</taxon>
        <taxon>Gnathifera</taxon>
        <taxon>Rotifera</taxon>
        <taxon>Eurotatoria</taxon>
        <taxon>Bdelloidea</taxon>
        <taxon>Philodinida</taxon>
        <taxon>Philodinidae</taxon>
        <taxon>Rotaria</taxon>
    </lineage>
</organism>
<sequence length="302" mass="35351">MSTENFRFYIKVRTALNIQARIIHDELYSVYGDQAPSLTTVKRWSKLFRKGREEIEDESRPCRLITETTSENIEEIRLLINDDPYLTIEELQEQTDLSYGTVHRIITDHLNLRKVTARYIPKDLTDFQRAERVRICKENLAKFQQGTWRLCDIITGDESWFYHKQIGRKSSNAAWVRRGDPPPTVVRQSKYASKTLLSIFFKSNGPVFIHHLERGQTIDHQYYINNCLRPLVDEIKRQRPSYGTRGIKIHYDNAGPHVHEDVSSYLESEHLTIIPHPPNSPDLSPCDILVRIQDLLPWDLLP</sequence>
<accession>A0A815CJW4</accession>
<name>A0A815CJW4_9BILA</name>
<evidence type="ECO:0008006" key="3">
    <source>
        <dbReference type="Google" id="ProtNLM"/>
    </source>
</evidence>